<protein>
    <submittedName>
        <fullName evidence="2">Uncharacterized protein</fullName>
    </submittedName>
</protein>
<evidence type="ECO:0000313" key="3">
    <source>
        <dbReference type="Proteomes" id="UP000717585"/>
    </source>
</evidence>
<dbReference type="Proteomes" id="UP000717585">
    <property type="component" value="Unassembled WGS sequence"/>
</dbReference>
<keyword evidence="1" id="KW-1133">Transmembrane helix</keyword>
<keyword evidence="1" id="KW-0472">Membrane</keyword>
<name>A0A8J6E4K0_9EUKA</name>
<keyword evidence="1" id="KW-0812">Transmembrane</keyword>
<accession>A0A8J6E4K0</accession>
<organism evidence="2 3">
    <name type="scientific">Carpediemonas membranifera</name>
    <dbReference type="NCBI Taxonomy" id="201153"/>
    <lineage>
        <taxon>Eukaryota</taxon>
        <taxon>Metamonada</taxon>
        <taxon>Carpediemonas-like organisms</taxon>
        <taxon>Carpediemonas</taxon>
    </lineage>
</organism>
<dbReference type="EMBL" id="JAHDYR010000003">
    <property type="protein sequence ID" value="KAG9397283.1"/>
    <property type="molecule type" value="Genomic_DNA"/>
</dbReference>
<dbReference type="AlphaFoldDB" id="A0A8J6E4K0"/>
<evidence type="ECO:0000313" key="2">
    <source>
        <dbReference type="EMBL" id="KAG9397283.1"/>
    </source>
</evidence>
<evidence type="ECO:0000256" key="1">
    <source>
        <dbReference type="SAM" id="Phobius"/>
    </source>
</evidence>
<feature type="transmembrane region" description="Helical" evidence="1">
    <location>
        <begin position="75"/>
        <end position="100"/>
    </location>
</feature>
<keyword evidence="3" id="KW-1185">Reference proteome</keyword>
<proteinExistence type="predicted"/>
<comment type="caution">
    <text evidence="2">The sequence shown here is derived from an EMBL/GenBank/DDBJ whole genome shotgun (WGS) entry which is preliminary data.</text>
</comment>
<sequence>MDENEKQTNTAGDMVGDMASIIFDGVRNLRHRVEAIGDHLDVDKEVVEDLQAHVAQNASIVKAANAELSELSRQILSWGCGRCCIVMLVPLVIFVVGFVCRVT</sequence>
<reference evidence="2" key="1">
    <citation type="submission" date="2021-05" db="EMBL/GenBank/DDBJ databases">
        <title>A free-living protist that lacks canonical eukaryotic 1 DNA replication and segregation systems.</title>
        <authorList>
            <person name="Salas-Leiva D.E."/>
            <person name="Tromer E.C."/>
            <person name="Curtis B.A."/>
            <person name="Jerlstrom-Hultqvist J."/>
            <person name="Kolisko M."/>
            <person name="Yi Z."/>
            <person name="Salas-Leiva J.S."/>
            <person name="Gallot-Lavallee L."/>
            <person name="Kops G.J.P.L."/>
            <person name="Archibald J.M."/>
            <person name="Simpson A.G.B."/>
            <person name="Roger A.J."/>
        </authorList>
    </citation>
    <scope>NUCLEOTIDE SEQUENCE</scope>
    <source>
        <strain evidence="2">BICM</strain>
    </source>
</reference>
<gene>
    <name evidence="2" type="ORF">J8273_1198</name>
</gene>